<reference evidence="19 20" key="1">
    <citation type="submission" date="2020-04" db="EMBL/GenBank/DDBJ databases">
        <authorList>
            <consortium name="Desulfovibrio sp. FSS-1 genome sequencing consortium"/>
            <person name="Shimoshige H."/>
            <person name="Kobayashi H."/>
            <person name="Maekawa T."/>
        </authorList>
    </citation>
    <scope>NUCLEOTIDE SEQUENCE [LARGE SCALE GENOMIC DNA]</scope>
    <source>
        <strain evidence="19 20">SIID29052-01</strain>
    </source>
</reference>
<sequence>MDNVTRILHLDMDAFFASVEQLDDPSLRGLPVIVGKGDRGVVSAASYEARAYGVRSAMPVAHARRLCPQGVFVAGRMRRYAEISRQVMAVLGEFSPLVEQASVDEAYMDVTGADRLFGPPAELARKLQARVREAVGLSCSVGVAPVKFLAKIASDYRKPGGVTIIEPHEVEAFLRDLPVGKIPGVGGKTLPRLASLGVKTCGDVLRYSAEFWEARLGEWGLALHARAGGRGSTHIVTDSEPKSSSAENTFEKDLSDPEALKRWLLRQSERVGRDLRKHGLAGRTVTLKIKFSDFKQITRSHTLAEPTDTDEEIFATACRLLDQERLAKAVRLIGVGVSNFARGPRQLALVEDRAKVRASRLDRAVDAIRDKHGKAAVKRGRLFEE</sequence>
<comment type="caution">
    <text evidence="19">The sequence shown here is derived from an EMBL/GenBank/DDBJ whole genome shotgun (WGS) entry which is preliminary data.</text>
</comment>
<dbReference type="InterPro" id="IPR022880">
    <property type="entry name" value="DNApol_IV"/>
</dbReference>
<dbReference type="GO" id="GO:0042276">
    <property type="term" value="P:error-prone translesion synthesis"/>
    <property type="evidence" value="ECO:0007669"/>
    <property type="project" value="TreeGrafter"/>
</dbReference>
<keyword evidence="14 16" id="KW-0234">DNA repair</keyword>
<keyword evidence="11 16" id="KW-0460">Magnesium</keyword>
<comment type="catalytic activity">
    <reaction evidence="15 16">
        <text>DNA(n) + a 2'-deoxyribonucleoside 5'-triphosphate = DNA(n+1) + diphosphate</text>
        <dbReference type="Rhea" id="RHEA:22508"/>
        <dbReference type="Rhea" id="RHEA-COMP:17339"/>
        <dbReference type="Rhea" id="RHEA-COMP:17340"/>
        <dbReference type="ChEBI" id="CHEBI:33019"/>
        <dbReference type="ChEBI" id="CHEBI:61560"/>
        <dbReference type="ChEBI" id="CHEBI:173112"/>
        <dbReference type="EC" id="2.7.7.7"/>
    </reaction>
</comment>
<dbReference type="NCBIfam" id="NF002677">
    <property type="entry name" value="PRK02406.1"/>
    <property type="match status" value="1"/>
</dbReference>
<comment type="subunit">
    <text evidence="3 16">Monomer.</text>
</comment>
<dbReference type="InterPro" id="IPR017961">
    <property type="entry name" value="DNA_pol_Y-fam_little_finger"/>
</dbReference>
<dbReference type="SUPFAM" id="SSF100879">
    <property type="entry name" value="Lesion bypass DNA polymerase (Y-family), little finger domain"/>
    <property type="match status" value="1"/>
</dbReference>
<keyword evidence="7 16" id="KW-0548">Nucleotidyltransferase</keyword>
<dbReference type="Pfam" id="PF00817">
    <property type="entry name" value="IMS"/>
    <property type="match status" value="1"/>
</dbReference>
<dbReference type="InterPro" id="IPR043128">
    <property type="entry name" value="Rev_trsase/Diguanyl_cyclase"/>
</dbReference>
<dbReference type="FunFam" id="3.40.1170.60:FF:000001">
    <property type="entry name" value="DNA polymerase IV"/>
    <property type="match status" value="1"/>
</dbReference>
<accession>A0A6V8M0R1</accession>
<dbReference type="Pfam" id="PF11799">
    <property type="entry name" value="IMS_C"/>
    <property type="match status" value="1"/>
</dbReference>
<evidence type="ECO:0000313" key="19">
    <source>
        <dbReference type="EMBL" id="GFK94055.1"/>
    </source>
</evidence>
<dbReference type="GO" id="GO:0003887">
    <property type="term" value="F:DNA-directed DNA polymerase activity"/>
    <property type="evidence" value="ECO:0007669"/>
    <property type="project" value="UniProtKB-UniRule"/>
</dbReference>
<feature type="domain" description="UmuC" evidence="18">
    <location>
        <begin position="7"/>
        <end position="186"/>
    </location>
</feature>
<comment type="subcellular location">
    <subcellularLocation>
        <location evidence="1 16">Cytoplasm</location>
    </subcellularLocation>
</comment>
<evidence type="ECO:0000256" key="4">
    <source>
        <dbReference type="ARBA" id="ARBA00022457"/>
    </source>
</evidence>
<dbReference type="GO" id="GO:0005829">
    <property type="term" value="C:cytosol"/>
    <property type="evidence" value="ECO:0007669"/>
    <property type="project" value="TreeGrafter"/>
</dbReference>
<feature type="active site" evidence="16">
    <location>
        <position position="105"/>
    </location>
</feature>
<keyword evidence="6 16" id="KW-0808">Transferase</keyword>
<comment type="function">
    <text evidence="16">Poorly processive, error-prone DNA polymerase involved in untargeted mutagenesis. Copies undamaged DNA at stalled replication forks, which arise in vivo from mismatched or misaligned primer ends. These misaligned primers can be extended by PolIV. Exhibits no 3'-5' exonuclease (proofreading) activity. May be involved in translesional synthesis, in conjunction with the beta clamp from PolIII.</text>
</comment>
<dbReference type="Gene3D" id="3.30.1490.100">
    <property type="entry name" value="DNA polymerase, Y-family, little finger domain"/>
    <property type="match status" value="1"/>
</dbReference>
<evidence type="ECO:0000259" key="18">
    <source>
        <dbReference type="PROSITE" id="PS50173"/>
    </source>
</evidence>
<keyword evidence="8 16" id="KW-0235">DNA replication</keyword>
<keyword evidence="9 16" id="KW-0479">Metal-binding</keyword>
<dbReference type="Gene3D" id="1.10.150.20">
    <property type="entry name" value="5' to 3' exonuclease, C-terminal subdomain"/>
    <property type="match status" value="1"/>
</dbReference>
<evidence type="ECO:0000256" key="14">
    <source>
        <dbReference type="ARBA" id="ARBA00023204"/>
    </source>
</evidence>
<dbReference type="CDD" id="cd03586">
    <property type="entry name" value="PolY_Pol_IV_kappa"/>
    <property type="match status" value="1"/>
</dbReference>
<evidence type="ECO:0000256" key="2">
    <source>
        <dbReference type="ARBA" id="ARBA00010945"/>
    </source>
</evidence>
<evidence type="ECO:0000256" key="15">
    <source>
        <dbReference type="ARBA" id="ARBA00049244"/>
    </source>
</evidence>
<comment type="similarity">
    <text evidence="2 16">Belongs to the DNA polymerase type-Y family.</text>
</comment>
<evidence type="ECO:0000256" key="8">
    <source>
        <dbReference type="ARBA" id="ARBA00022705"/>
    </source>
</evidence>
<feature type="site" description="Substrate discrimination" evidence="16">
    <location>
        <position position="16"/>
    </location>
</feature>
<evidence type="ECO:0000256" key="17">
    <source>
        <dbReference type="SAM" id="MobiDB-lite"/>
    </source>
</evidence>
<dbReference type="NCBIfam" id="NF003015">
    <property type="entry name" value="PRK03858.1"/>
    <property type="match status" value="1"/>
</dbReference>
<dbReference type="NCBIfam" id="NF002751">
    <property type="entry name" value="PRK02794.1"/>
    <property type="match status" value="1"/>
</dbReference>
<keyword evidence="10 16" id="KW-0227">DNA damage</keyword>
<name>A0A6V8M0R1_9BACT</name>
<dbReference type="InterPro" id="IPR050116">
    <property type="entry name" value="DNA_polymerase-Y"/>
</dbReference>
<dbReference type="AlphaFoldDB" id="A0A6V8M0R1"/>
<dbReference type="Gene3D" id="3.30.70.270">
    <property type="match status" value="1"/>
</dbReference>
<evidence type="ECO:0000256" key="9">
    <source>
        <dbReference type="ARBA" id="ARBA00022723"/>
    </source>
</evidence>
<dbReference type="EC" id="2.7.7.7" evidence="16"/>
<dbReference type="InterPro" id="IPR036775">
    <property type="entry name" value="DNA_pol_Y-fam_lit_finger_sf"/>
</dbReference>
<evidence type="ECO:0000256" key="7">
    <source>
        <dbReference type="ARBA" id="ARBA00022695"/>
    </source>
</evidence>
<feature type="binding site" evidence="16">
    <location>
        <position position="11"/>
    </location>
    <ligand>
        <name>Mg(2+)</name>
        <dbReference type="ChEBI" id="CHEBI:18420"/>
    </ligand>
</feature>
<reference evidence="19 20" key="2">
    <citation type="submission" date="2020-05" db="EMBL/GenBank/DDBJ databases">
        <title>Draft genome sequence of Desulfovibrio sp. strainFSS-1.</title>
        <authorList>
            <person name="Shimoshige H."/>
            <person name="Kobayashi H."/>
            <person name="Maekawa T."/>
        </authorList>
    </citation>
    <scope>NUCLEOTIDE SEQUENCE [LARGE SCALE GENOMIC DNA]</scope>
    <source>
        <strain evidence="19 20">SIID29052-01</strain>
    </source>
</reference>
<dbReference type="Proteomes" id="UP000494245">
    <property type="component" value="Unassembled WGS sequence"/>
</dbReference>
<protein>
    <recommendedName>
        <fullName evidence="16">DNA polymerase IV</fullName>
        <shortName evidence="16">Pol IV</shortName>
        <ecNumber evidence="16">2.7.7.7</ecNumber>
    </recommendedName>
</protein>
<dbReference type="GO" id="GO:0006281">
    <property type="term" value="P:DNA repair"/>
    <property type="evidence" value="ECO:0007669"/>
    <property type="project" value="UniProtKB-UniRule"/>
</dbReference>
<dbReference type="HAMAP" id="MF_01113">
    <property type="entry name" value="DNApol_IV"/>
    <property type="match status" value="1"/>
</dbReference>
<proteinExistence type="inferred from homology"/>
<evidence type="ECO:0000256" key="13">
    <source>
        <dbReference type="ARBA" id="ARBA00023125"/>
    </source>
</evidence>
<organism evidence="19 20">
    <name type="scientific">Fundidesulfovibrio magnetotacticus</name>
    <dbReference type="NCBI Taxonomy" id="2730080"/>
    <lineage>
        <taxon>Bacteria</taxon>
        <taxon>Pseudomonadati</taxon>
        <taxon>Thermodesulfobacteriota</taxon>
        <taxon>Desulfovibrionia</taxon>
        <taxon>Desulfovibrionales</taxon>
        <taxon>Desulfovibrionaceae</taxon>
        <taxon>Fundidesulfovibrio</taxon>
    </lineage>
</organism>
<gene>
    <name evidence="16 19" type="primary">dinB</name>
    <name evidence="19" type="ORF">NNJEOMEG_01894</name>
</gene>
<keyword evidence="5 16" id="KW-0963">Cytoplasm</keyword>
<dbReference type="InterPro" id="IPR043502">
    <property type="entry name" value="DNA/RNA_pol_sf"/>
</dbReference>
<comment type="cofactor">
    <cofactor evidence="16">
        <name>Mg(2+)</name>
        <dbReference type="ChEBI" id="CHEBI:18420"/>
    </cofactor>
    <text evidence="16">Binds 2 magnesium ions per subunit.</text>
</comment>
<dbReference type="InterPro" id="IPR001126">
    <property type="entry name" value="UmuC"/>
</dbReference>
<keyword evidence="20" id="KW-1185">Reference proteome</keyword>
<dbReference type="FunFam" id="3.30.1490.100:FF:000004">
    <property type="entry name" value="DNA polymerase IV"/>
    <property type="match status" value="1"/>
</dbReference>
<evidence type="ECO:0000256" key="5">
    <source>
        <dbReference type="ARBA" id="ARBA00022490"/>
    </source>
</evidence>
<evidence type="ECO:0000256" key="3">
    <source>
        <dbReference type="ARBA" id="ARBA00011245"/>
    </source>
</evidence>
<evidence type="ECO:0000256" key="1">
    <source>
        <dbReference type="ARBA" id="ARBA00004496"/>
    </source>
</evidence>
<dbReference type="GO" id="GO:0003684">
    <property type="term" value="F:damaged DNA binding"/>
    <property type="evidence" value="ECO:0007669"/>
    <property type="project" value="InterPro"/>
</dbReference>
<feature type="region of interest" description="Disordered" evidence="17">
    <location>
        <begin position="232"/>
        <end position="251"/>
    </location>
</feature>
<dbReference type="PANTHER" id="PTHR11076">
    <property type="entry name" value="DNA REPAIR POLYMERASE UMUC / TRANSFERASE FAMILY MEMBER"/>
    <property type="match status" value="1"/>
</dbReference>
<dbReference type="Gene3D" id="3.40.1170.60">
    <property type="match status" value="1"/>
</dbReference>
<dbReference type="SUPFAM" id="SSF56672">
    <property type="entry name" value="DNA/RNA polymerases"/>
    <property type="match status" value="1"/>
</dbReference>
<dbReference type="GO" id="GO:0009432">
    <property type="term" value="P:SOS response"/>
    <property type="evidence" value="ECO:0007669"/>
    <property type="project" value="TreeGrafter"/>
</dbReference>
<evidence type="ECO:0000256" key="10">
    <source>
        <dbReference type="ARBA" id="ARBA00022763"/>
    </source>
</evidence>
<keyword evidence="13 16" id="KW-0238">DNA-binding</keyword>
<dbReference type="EMBL" id="BLTE01000007">
    <property type="protein sequence ID" value="GFK94055.1"/>
    <property type="molecule type" value="Genomic_DNA"/>
</dbReference>
<keyword evidence="4 16" id="KW-0515">Mutator protein</keyword>
<evidence type="ECO:0000256" key="12">
    <source>
        <dbReference type="ARBA" id="ARBA00022932"/>
    </source>
</evidence>
<dbReference type="InterPro" id="IPR024728">
    <property type="entry name" value="PolY_HhH_motif"/>
</dbReference>
<evidence type="ECO:0000256" key="6">
    <source>
        <dbReference type="ARBA" id="ARBA00022679"/>
    </source>
</evidence>
<dbReference type="Pfam" id="PF11798">
    <property type="entry name" value="IMS_HHH"/>
    <property type="match status" value="1"/>
</dbReference>
<evidence type="ECO:0000313" key="20">
    <source>
        <dbReference type="Proteomes" id="UP000494245"/>
    </source>
</evidence>
<keyword evidence="12 16" id="KW-0239">DNA-directed DNA polymerase</keyword>
<dbReference type="PROSITE" id="PS50173">
    <property type="entry name" value="UMUC"/>
    <property type="match status" value="1"/>
</dbReference>
<dbReference type="GO" id="GO:0006261">
    <property type="term" value="P:DNA-templated DNA replication"/>
    <property type="evidence" value="ECO:0007669"/>
    <property type="project" value="UniProtKB-UniRule"/>
</dbReference>
<dbReference type="PANTHER" id="PTHR11076:SF33">
    <property type="entry name" value="DNA POLYMERASE KAPPA"/>
    <property type="match status" value="1"/>
</dbReference>
<dbReference type="GO" id="GO:0000287">
    <property type="term" value="F:magnesium ion binding"/>
    <property type="evidence" value="ECO:0007669"/>
    <property type="project" value="UniProtKB-UniRule"/>
</dbReference>
<evidence type="ECO:0000256" key="16">
    <source>
        <dbReference type="HAMAP-Rule" id="MF_01113"/>
    </source>
</evidence>
<feature type="binding site" evidence="16">
    <location>
        <position position="104"/>
    </location>
    <ligand>
        <name>Mg(2+)</name>
        <dbReference type="ChEBI" id="CHEBI:18420"/>
    </ligand>
</feature>
<evidence type="ECO:0000256" key="11">
    <source>
        <dbReference type="ARBA" id="ARBA00022842"/>
    </source>
</evidence>